<dbReference type="Proteomes" id="UP000198281">
    <property type="component" value="Unassembled WGS sequence"/>
</dbReference>
<evidence type="ECO:0000256" key="2">
    <source>
        <dbReference type="PROSITE-ProRule" id="PRU00335"/>
    </source>
</evidence>
<evidence type="ECO:0000256" key="1">
    <source>
        <dbReference type="ARBA" id="ARBA00023125"/>
    </source>
</evidence>
<feature type="domain" description="HTH tetR-type" evidence="3">
    <location>
        <begin position="24"/>
        <end position="84"/>
    </location>
</feature>
<keyword evidence="5" id="KW-1185">Reference proteome</keyword>
<evidence type="ECO:0000259" key="3">
    <source>
        <dbReference type="PROSITE" id="PS50977"/>
    </source>
</evidence>
<proteinExistence type="predicted"/>
<dbReference type="InterPro" id="IPR009057">
    <property type="entry name" value="Homeodomain-like_sf"/>
</dbReference>
<dbReference type="InterPro" id="IPR001647">
    <property type="entry name" value="HTH_TetR"/>
</dbReference>
<gene>
    <name evidence="4" type="ORF">SAMN06295912_1172</name>
</gene>
<dbReference type="SUPFAM" id="SSF46689">
    <property type="entry name" value="Homeodomain-like"/>
    <property type="match status" value="1"/>
</dbReference>
<dbReference type="AlphaFoldDB" id="A0A239HG14"/>
<dbReference type="Gene3D" id="1.10.357.10">
    <property type="entry name" value="Tetracycline Repressor, domain 2"/>
    <property type="match status" value="1"/>
</dbReference>
<evidence type="ECO:0000313" key="5">
    <source>
        <dbReference type="Proteomes" id="UP000198281"/>
    </source>
</evidence>
<dbReference type="EMBL" id="FZOS01000017">
    <property type="protein sequence ID" value="SNS80232.1"/>
    <property type="molecule type" value="Genomic_DNA"/>
</dbReference>
<feature type="DNA-binding region" description="H-T-H motif" evidence="2">
    <location>
        <begin position="47"/>
        <end position="66"/>
    </location>
</feature>
<protein>
    <submittedName>
        <fullName evidence="4">Transcriptional regulator, TetR family</fullName>
    </submittedName>
</protein>
<reference evidence="5" key="1">
    <citation type="submission" date="2017-06" db="EMBL/GenBank/DDBJ databases">
        <authorList>
            <person name="Varghese N."/>
            <person name="Submissions S."/>
        </authorList>
    </citation>
    <scope>NUCLEOTIDE SEQUENCE [LARGE SCALE GENOMIC DNA]</scope>
    <source>
        <strain evidence="5">LNB2</strain>
    </source>
</reference>
<evidence type="ECO:0000313" key="4">
    <source>
        <dbReference type="EMBL" id="SNS80232.1"/>
    </source>
</evidence>
<accession>A0A239HG14</accession>
<dbReference type="Pfam" id="PF00440">
    <property type="entry name" value="TetR_N"/>
    <property type="match status" value="1"/>
</dbReference>
<dbReference type="OrthoDB" id="9808189at2"/>
<name>A0A239HG14_9SPHN</name>
<dbReference type="PROSITE" id="PS50977">
    <property type="entry name" value="HTH_TETR_2"/>
    <property type="match status" value="1"/>
</dbReference>
<keyword evidence="1 2" id="KW-0238">DNA-binding</keyword>
<sequence>MSARQNKVAQIARTVRVPRTSRGEAARERIKEAARVVFNRVGYRKARVTDITDEAQVASGLFYRYFVDLRAIAAELSGEMIASFLDIEALLDPAAPDRLWEKLRVHHRIQTANYMRNPGLMRAWVPLSEDSPEFLAKSHSDYQRYLTFLVTDRWPEPNEPRTAERARRLMLGYAALGAGEMPLVAYVAWRTKSLKPLDLSEAALAEWMALLAYRMFTGRDPDPALLDHRDTIAALPFLEGLGGPAS</sequence>
<dbReference type="GO" id="GO:0003677">
    <property type="term" value="F:DNA binding"/>
    <property type="evidence" value="ECO:0007669"/>
    <property type="project" value="UniProtKB-UniRule"/>
</dbReference>
<organism evidence="4 5">
    <name type="scientific">Edaphosphingomonas laterariae</name>
    <dbReference type="NCBI Taxonomy" id="861865"/>
    <lineage>
        <taxon>Bacteria</taxon>
        <taxon>Pseudomonadati</taxon>
        <taxon>Pseudomonadota</taxon>
        <taxon>Alphaproteobacteria</taxon>
        <taxon>Sphingomonadales</taxon>
        <taxon>Rhizorhabdaceae</taxon>
        <taxon>Edaphosphingomonas</taxon>
    </lineage>
</organism>
<dbReference type="RefSeq" id="WP_089220291.1">
    <property type="nucleotide sequence ID" value="NZ_FZOS01000017.1"/>
</dbReference>